<feature type="region of interest" description="Disordered" evidence="1">
    <location>
        <begin position="116"/>
        <end position="139"/>
    </location>
</feature>
<protein>
    <submittedName>
        <fullName evidence="2">Uncharacterized protein</fullName>
    </submittedName>
</protein>
<organism evidence="2 3">
    <name type="scientific">Pelobates cultripes</name>
    <name type="common">Western spadefoot toad</name>
    <dbReference type="NCBI Taxonomy" id="61616"/>
    <lineage>
        <taxon>Eukaryota</taxon>
        <taxon>Metazoa</taxon>
        <taxon>Chordata</taxon>
        <taxon>Craniata</taxon>
        <taxon>Vertebrata</taxon>
        <taxon>Euteleostomi</taxon>
        <taxon>Amphibia</taxon>
        <taxon>Batrachia</taxon>
        <taxon>Anura</taxon>
        <taxon>Pelobatoidea</taxon>
        <taxon>Pelobatidae</taxon>
        <taxon>Pelobates</taxon>
    </lineage>
</organism>
<accession>A0AAD1RHB8</accession>
<dbReference type="EMBL" id="OW240913">
    <property type="protein sequence ID" value="CAH2254756.1"/>
    <property type="molecule type" value="Genomic_DNA"/>
</dbReference>
<evidence type="ECO:0000313" key="2">
    <source>
        <dbReference type="EMBL" id="CAH2254756.1"/>
    </source>
</evidence>
<evidence type="ECO:0000313" key="3">
    <source>
        <dbReference type="Proteomes" id="UP001295444"/>
    </source>
</evidence>
<proteinExistence type="predicted"/>
<evidence type="ECO:0000256" key="1">
    <source>
        <dbReference type="SAM" id="MobiDB-lite"/>
    </source>
</evidence>
<dbReference type="AlphaFoldDB" id="A0AAD1RHB8"/>
<feature type="region of interest" description="Disordered" evidence="1">
    <location>
        <begin position="27"/>
        <end position="84"/>
    </location>
</feature>
<reference evidence="2" key="1">
    <citation type="submission" date="2022-03" db="EMBL/GenBank/DDBJ databases">
        <authorList>
            <person name="Alioto T."/>
            <person name="Alioto T."/>
            <person name="Gomez Garrido J."/>
        </authorList>
    </citation>
    <scope>NUCLEOTIDE SEQUENCE</scope>
</reference>
<dbReference type="Proteomes" id="UP001295444">
    <property type="component" value="Chromosome 02"/>
</dbReference>
<sequence length="139" mass="15632">MAAATTRALHEDRIEQAFVRFWANSGQRAERDVTANSTLQDQLRRQRGMKSKTATTAGRRHWNSNNPRPSQAKGPTTGTMRYPPSELSPCKVTIHPCIPETQRLKVSAHTYYCPPRSTHTQGTLKKPRSALHRQVTPTA</sequence>
<name>A0AAD1RHB8_PELCU</name>
<gene>
    <name evidence="2" type="ORF">PECUL_23A003969</name>
</gene>
<feature type="compositionally biased region" description="Polar residues" evidence="1">
    <location>
        <begin position="63"/>
        <end position="79"/>
    </location>
</feature>
<keyword evidence="3" id="KW-1185">Reference proteome</keyword>